<keyword evidence="4" id="KW-1185">Reference proteome</keyword>
<dbReference type="AlphaFoldDB" id="A0A4S3MQS1"/>
<accession>A0A4S3MQS1</accession>
<dbReference type="InterPro" id="IPR009936">
    <property type="entry name" value="DUF1468"/>
</dbReference>
<evidence type="ECO:0000313" key="3">
    <source>
        <dbReference type="EMBL" id="THD83741.1"/>
    </source>
</evidence>
<evidence type="ECO:0000259" key="2">
    <source>
        <dbReference type="Pfam" id="PF07331"/>
    </source>
</evidence>
<gene>
    <name evidence="3" type="ORF">E7811_10795</name>
</gene>
<feature type="transmembrane region" description="Helical" evidence="1">
    <location>
        <begin position="12"/>
        <end position="34"/>
    </location>
</feature>
<protein>
    <recommendedName>
        <fullName evidence="2">DUF1468 domain-containing protein</fullName>
    </recommendedName>
</protein>
<proteinExistence type="predicted"/>
<dbReference type="OrthoDB" id="8454209at2"/>
<comment type="caution">
    <text evidence="3">The sequence shown here is derived from an EMBL/GenBank/DDBJ whole genome shotgun (WGS) entry which is preliminary data.</text>
</comment>
<name>A0A4S3MQS1_9RHOB</name>
<feature type="transmembrane region" description="Helical" evidence="1">
    <location>
        <begin position="49"/>
        <end position="68"/>
    </location>
</feature>
<dbReference type="EMBL" id="SSND01000002">
    <property type="protein sequence ID" value="THD83741.1"/>
    <property type="molecule type" value="Genomic_DNA"/>
</dbReference>
<evidence type="ECO:0000256" key="1">
    <source>
        <dbReference type="SAM" id="Phobius"/>
    </source>
</evidence>
<sequence length="182" mass="20106">MPEPDEQTNRLESLLLTLIFAALSLALLLTIFVATRTGPAQAGWWTRPALAPGVALTVLVLANALTLWKEIASLRRSPATPAEWAEARARVIAWLRPVEFLAYFAAYLWSLKLIGYFPATLVFVTGLMWRVGLRGGRWMLAGALTALALVLIFRVGLGVWMPAPALYDLMPGGMRTALIRWF</sequence>
<dbReference type="Pfam" id="PF07331">
    <property type="entry name" value="TctB"/>
    <property type="match status" value="1"/>
</dbReference>
<feature type="transmembrane region" description="Helical" evidence="1">
    <location>
        <begin position="89"/>
        <end position="107"/>
    </location>
</feature>
<dbReference type="RefSeq" id="WP_136394634.1">
    <property type="nucleotide sequence ID" value="NZ_SSND01000002.1"/>
</dbReference>
<reference evidence="3 4" key="1">
    <citation type="submission" date="2019-04" db="EMBL/GenBank/DDBJ databases">
        <title>Draft genome sequence of Gemmobacter aestuarii sp. nov.</title>
        <authorList>
            <person name="Hameed A."/>
            <person name="Lin S.-Y."/>
            <person name="Shahina M."/>
            <person name="Lai W.-A."/>
            <person name="Young C.-C."/>
        </authorList>
    </citation>
    <scope>NUCLEOTIDE SEQUENCE [LARGE SCALE GENOMIC DNA]</scope>
    <source>
        <strain evidence="3 4">CC-PW-75</strain>
    </source>
</reference>
<keyword evidence="1" id="KW-0812">Transmembrane</keyword>
<feature type="transmembrane region" description="Helical" evidence="1">
    <location>
        <begin position="113"/>
        <end position="131"/>
    </location>
</feature>
<feature type="domain" description="DUF1468" evidence="2">
    <location>
        <begin position="18"/>
        <end position="162"/>
    </location>
</feature>
<evidence type="ECO:0000313" key="4">
    <source>
        <dbReference type="Proteomes" id="UP000309450"/>
    </source>
</evidence>
<organism evidence="3 4">
    <name type="scientific">Aliigemmobacter aestuarii</name>
    <dbReference type="NCBI Taxonomy" id="1445661"/>
    <lineage>
        <taxon>Bacteria</taxon>
        <taxon>Pseudomonadati</taxon>
        <taxon>Pseudomonadota</taxon>
        <taxon>Alphaproteobacteria</taxon>
        <taxon>Rhodobacterales</taxon>
        <taxon>Paracoccaceae</taxon>
        <taxon>Aliigemmobacter</taxon>
    </lineage>
</organism>
<dbReference type="Proteomes" id="UP000309450">
    <property type="component" value="Unassembled WGS sequence"/>
</dbReference>
<keyword evidence="1" id="KW-0472">Membrane</keyword>
<feature type="transmembrane region" description="Helical" evidence="1">
    <location>
        <begin position="138"/>
        <end position="161"/>
    </location>
</feature>
<keyword evidence="1" id="KW-1133">Transmembrane helix</keyword>